<reference evidence="3" key="1">
    <citation type="submission" date="2021-09" db="EMBL/GenBank/DDBJ databases">
        <authorList>
            <consortium name="AG Swart"/>
            <person name="Singh M."/>
            <person name="Singh A."/>
            <person name="Seah K."/>
            <person name="Emmerich C."/>
        </authorList>
    </citation>
    <scope>NUCLEOTIDE SEQUENCE</scope>
    <source>
        <strain evidence="3">ATCC30299</strain>
    </source>
</reference>
<evidence type="ECO:0000313" key="4">
    <source>
        <dbReference type="Proteomes" id="UP001162131"/>
    </source>
</evidence>
<keyword evidence="4" id="KW-1185">Reference proteome</keyword>
<dbReference type="AlphaFoldDB" id="A0AAU9JQH0"/>
<feature type="transmembrane region" description="Helical" evidence="2">
    <location>
        <begin position="157"/>
        <end position="175"/>
    </location>
</feature>
<feature type="transmembrane region" description="Helical" evidence="2">
    <location>
        <begin position="127"/>
        <end position="145"/>
    </location>
</feature>
<evidence type="ECO:0000256" key="1">
    <source>
        <dbReference type="SAM" id="MobiDB-lite"/>
    </source>
</evidence>
<proteinExistence type="predicted"/>
<gene>
    <name evidence="3" type="ORF">BSTOLATCC_MIC46586</name>
</gene>
<accession>A0AAU9JQH0</accession>
<feature type="transmembrane region" description="Helical" evidence="2">
    <location>
        <begin position="239"/>
        <end position="259"/>
    </location>
</feature>
<keyword evidence="2" id="KW-0812">Transmembrane</keyword>
<keyword evidence="2" id="KW-0472">Membrane</keyword>
<protein>
    <submittedName>
        <fullName evidence="3">Uncharacterized protein</fullName>
    </submittedName>
</protein>
<feature type="region of interest" description="Disordered" evidence="1">
    <location>
        <begin position="381"/>
        <end position="421"/>
    </location>
</feature>
<evidence type="ECO:0000313" key="3">
    <source>
        <dbReference type="EMBL" id="CAG9328589.1"/>
    </source>
</evidence>
<comment type="caution">
    <text evidence="3">The sequence shown here is derived from an EMBL/GenBank/DDBJ whole genome shotgun (WGS) entry which is preliminary data.</text>
</comment>
<feature type="transmembrane region" description="Helical" evidence="2">
    <location>
        <begin position="25"/>
        <end position="47"/>
    </location>
</feature>
<feature type="transmembrane region" description="Helical" evidence="2">
    <location>
        <begin position="293"/>
        <end position="312"/>
    </location>
</feature>
<feature type="transmembrane region" description="Helical" evidence="2">
    <location>
        <begin position="266"/>
        <end position="287"/>
    </location>
</feature>
<name>A0AAU9JQH0_9CILI</name>
<evidence type="ECO:0000256" key="2">
    <source>
        <dbReference type="SAM" id="Phobius"/>
    </source>
</evidence>
<dbReference type="EMBL" id="CAJZBQ010000046">
    <property type="protein sequence ID" value="CAG9328589.1"/>
    <property type="molecule type" value="Genomic_DNA"/>
</dbReference>
<feature type="transmembrane region" description="Helical" evidence="2">
    <location>
        <begin position="187"/>
        <end position="214"/>
    </location>
</feature>
<feature type="compositionally biased region" description="Basic residues" evidence="1">
    <location>
        <begin position="390"/>
        <end position="403"/>
    </location>
</feature>
<dbReference type="Proteomes" id="UP001162131">
    <property type="component" value="Unassembled WGS sequence"/>
</dbReference>
<keyword evidence="2" id="KW-1133">Transmembrane helix</keyword>
<organism evidence="3 4">
    <name type="scientific">Blepharisma stoltei</name>
    <dbReference type="NCBI Taxonomy" id="1481888"/>
    <lineage>
        <taxon>Eukaryota</taxon>
        <taxon>Sar</taxon>
        <taxon>Alveolata</taxon>
        <taxon>Ciliophora</taxon>
        <taxon>Postciliodesmatophora</taxon>
        <taxon>Heterotrichea</taxon>
        <taxon>Heterotrichida</taxon>
        <taxon>Blepharismidae</taxon>
        <taxon>Blepharisma</taxon>
    </lineage>
</organism>
<sequence length="500" mass="58245">MKTWIFLISGVFAYSAETKQDGYVLGLATMFTICALWFLMFILAYLYQDHKGVHGGFTQLVTYLQLARYIPLLDFSTSEFYKEFWKQFTYLYQGYIYYGKKHPKPEQPNFDFMRIETSLILYNAQEWLFIFVLLCIAFLFLPLFWASFKKAMGQYTILSWYFTAASLDFTIYGYLNLQNIENSSSAFGIACDCLSFIIGIFYFVSLYLMLIAIYKNKDNKNFYNFFNEELNENSKLSRLYYPLFIMSRIIFGLIFVFLYEHPYVQCYLMLGIEAFIVTYIIVFTPYFCKRNNIFTIIYHISEIFLLLIPIIYDNKYWDSATGMNNLAIWIGWGGALSMIIRFSLDLLYVPKDNKIMNEADISASDKTGQVLTIEPFSFSNTNDVSNTNPPKKKHKKKISRKSSYKIQPVPTPIDNIDDPPPIIVKNASVSSQSFKTKNPSNNDSFEYVESMRPLYTPNSVITEQLDSSNTNTKPKRLSILRPLFSRSKSVSINNFTVKSR</sequence>
<feature type="transmembrane region" description="Helical" evidence="2">
    <location>
        <begin position="324"/>
        <end position="344"/>
    </location>
</feature>